<dbReference type="EMBL" id="RCDA01000002">
    <property type="protein sequence ID" value="RLK48664.1"/>
    <property type="molecule type" value="Genomic_DNA"/>
</dbReference>
<comment type="caution">
    <text evidence="9">The sequence shown here is derived from an EMBL/GenBank/DDBJ whole genome shotgun (WGS) entry which is preliminary data.</text>
</comment>
<dbReference type="RefSeq" id="WP_121442311.1">
    <property type="nucleotide sequence ID" value="NZ_RCDA01000002.1"/>
</dbReference>
<dbReference type="GO" id="GO:0030694">
    <property type="term" value="C:bacterial-type flagellum basal body, rod"/>
    <property type="evidence" value="ECO:0007669"/>
    <property type="project" value="UniProtKB-UniRule"/>
</dbReference>
<keyword evidence="9" id="KW-0282">Flagellum</keyword>
<evidence type="ECO:0000259" key="7">
    <source>
        <dbReference type="Pfam" id="PF00460"/>
    </source>
</evidence>
<reference evidence="9 10" key="1">
    <citation type="submission" date="2018-10" db="EMBL/GenBank/DDBJ databases">
        <title>Genomic Encyclopedia of Type Strains, Phase IV (KMG-IV): sequencing the most valuable type-strain genomes for metagenomic binning, comparative biology and taxonomic classification.</title>
        <authorList>
            <person name="Goeker M."/>
        </authorList>
    </citation>
    <scope>NUCLEOTIDE SEQUENCE [LARGE SCALE GENOMIC DNA]</scope>
    <source>
        <strain evidence="9 10">DSM 12769</strain>
    </source>
</reference>
<comment type="similarity">
    <text evidence="2">Belongs to the flagella basal body rod proteins family.</text>
</comment>
<evidence type="ECO:0000256" key="3">
    <source>
        <dbReference type="ARBA" id="ARBA00017941"/>
    </source>
</evidence>
<evidence type="ECO:0000256" key="1">
    <source>
        <dbReference type="ARBA" id="ARBA00004117"/>
    </source>
</evidence>
<keyword evidence="9" id="KW-0969">Cilium</keyword>
<dbReference type="InterPro" id="IPR019776">
    <property type="entry name" value="Flagellar_basal_body_rod_CS"/>
</dbReference>
<evidence type="ECO:0000256" key="4">
    <source>
        <dbReference type="ARBA" id="ARBA00023143"/>
    </source>
</evidence>
<proteinExistence type="inferred from homology"/>
<keyword evidence="4 6" id="KW-0975">Bacterial flagellum</keyword>
<dbReference type="AlphaFoldDB" id="A0A498BXW8"/>
<name>A0A498BXW8_9GAMM</name>
<gene>
    <name evidence="9" type="ORF">DFR31_1775</name>
</gene>
<comment type="subcellular location">
    <subcellularLocation>
        <location evidence="1 6">Bacterial flagellum basal body</location>
    </subcellularLocation>
</comment>
<keyword evidence="9" id="KW-0966">Cell projection</keyword>
<dbReference type="GO" id="GO:0071978">
    <property type="term" value="P:bacterial-type flagellum-dependent swarming motility"/>
    <property type="evidence" value="ECO:0007669"/>
    <property type="project" value="TreeGrafter"/>
</dbReference>
<dbReference type="InterPro" id="IPR010930">
    <property type="entry name" value="Flg_bb/hook_C_dom"/>
</dbReference>
<dbReference type="InterPro" id="IPR001444">
    <property type="entry name" value="Flag_bb_rod_N"/>
</dbReference>
<dbReference type="Proteomes" id="UP000275461">
    <property type="component" value="Unassembled WGS sequence"/>
</dbReference>
<sequence>MSLFKVFDVSGSGMNAQQTRLNTVASNLANAETVAGSPEAAYRSRQPVFASVLQAAQQGQGSGSVMGNPGQPDGTNVGVQVDEIVESDAPVQPMYMPNHPEADDEGYVYRSNVNSVEEMTNMISASRSYQNNVEVMNTSKELLLQTLRLGQQ</sequence>
<evidence type="ECO:0000256" key="5">
    <source>
        <dbReference type="ARBA" id="ARBA00025933"/>
    </source>
</evidence>
<evidence type="ECO:0000313" key="9">
    <source>
        <dbReference type="EMBL" id="RLK48664.1"/>
    </source>
</evidence>
<dbReference type="Pfam" id="PF06429">
    <property type="entry name" value="Flg_bbr_C"/>
    <property type="match status" value="1"/>
</dbReference>
<dbReference type="Pfam" id="PF00460">
    <property type="entry name" value="Flg_bb_rod"/>
    <property type="match status" value="1"/>
</dbReference>
<dbReference type="NCBIfam" id="TIGR01395">
    <property type="entry name" value="FlgC"/>
    <property type="match status" value="1"/>
</dbReference>
<feature type="domain" description="Flagellar basal body rod protein N-terminal" evidence="7">
    <location>
        <begin position="8"/>
        <end position="34"/>
    </location>
</feature>
<keyword evidence="10" id="KW-1185">Reference proteome</keyword>
<dbReference type="PANTHER" id="PTHR30435:SF29">
    <property type="entry name" value="FLAGELLAR BASAL-BODY ROD PROTEIN FLGC"/>
    <property type="match status" value="1"/>
</dbReference>
<protein>
    <recommendedName>
        <fullName evidence="3 6">Flagellar basal-body rod protein FlgC</fullName>
    </recommendedName>
</protein>
<feature type="domain" description="Flagellar basal-body/hook protein C-terminal" evidence="8">
    <location>
        <begin position="105"/>
        <end position="149"/>
    </location>
</feature>
<accession>A0A498BXW8</accession>
<dbReference type="PANTHER" id="PTHR30435">
    <property type="entry name" value="FLAGELLAR PROTEIN"/>
    <property type="match status" value="1"/>
</dbReference>
<organism evidence="9 10">
    <name type="scientific">Alkalispirillum mobile</name>
    <dbReference type="NCBI Taxonomy" id="85925"/>
    <lineage>
        <taxon>Bacteria</taxon>
        <taxon>Pseudomonadati</taxon>
        <taxon>Pseudomonadota</taxon>
        <taxon>Gammaproteobacteria</taxon>
        <taxon>Chromatiales</taxon>
        <taxon>Ectothiorhodospiraceae</taxon>
        <taxon>Alkalispirillum</taxon>
    </lineage>
</organism>
<evidence type="ECO:0000256" key="6">
    <source>
        <dbReference type="RuleBase" id="RU362062"/>
    </source>
</evidence>
<dbReference type="PROSITE" id="PS00588">
    <property type="entry name" value="FLAGELLA_BB_ROD"/>
    <property type="match status" value="1"/>
</dbReference>
<dbReference type="OrthoDB" id="9794148at2"/>
<evidence type="ECO:0000259" key="8">
    <source>
        <dbReference type="Pfam" id="PF06429"/>
    </source>
</evidence>
<evidence type="ECO:0000313" key="10">
    <source>
        <dbReference type="Proteomes" id="UP000275461"/>
    </source>
</evidence>
<comment type="subunit">
    <text evidence="5 6">The basal body constitutes a major portion of the flagellar organelle and consists of four rings (L,P,S, and M) mounted on a central rod. The rod consists of about 26 subunits of FlgG in the distal portion, and FlgB, FlgC and FlgF are thought to build up the proximal portion of the rod with about 6 subunits each.</text>
</comment>
<evidence type="ECO:0000256" key="2">
    <source>
        <dbReference type="ARBA" id="ARBA00009677"/>
    </source>
</evidence>
<dbReference type="InterPro" id="IPR006299">
    <property type="entry name" value="FlgC"/>
</dbReference>